<dbReference type="RefSeq" id="WP_408169785.1">
    <property type="nucleotide sequence ID" value="NZ_JAQQFR010000015.1"/>
</dbReference>
<accession>A0ABW8ZC93</accession>
<evidence type="ECO:0000313" key="3">
    <source>
        <dbReference type="Proteomes" id="UP001629214"/>
    </source>
</evidence>
<dbReference type="InterPro" id="IPR014748">
    <property type="entry name" value="Enoyl-CoA_hydra_C"/>
</dbReference>
<evidence type="ECO:0000256" key="1">
    <source>
        <dbReference type="ARBA" id="ARBA00005254"/>
    </source>
</evidence>
<dbReference type="Proteomes" id="UP001629214">
    <property type="component" value="Unassembled WGS sequence"/>
</dbReference>
<comment type="caution">
    <text evidence="2">The sequence shown here is derived from an EMBL/GenBank/DDBJ whole genome shotgun (WGS) entry which is preliminary data.</text>
</comment>
<organism evidence="2 3">
    <name type="scientific">Herbaspirillum rhizosphaerae</name>
    <dbReference type="NCBI Taxonomy" id="346179"/>
    <lineage>
        <taxon>Bacteria</taxon>
        <taxon>Pseudomonadati</taxon>
        <taxon>Pseudomonadota</taxon>
        <taxon>Betaproteobacteria</taxon>
        <taxon>Burkholderiales</taxon>
        <taxon>Oxalobacteraceae</taxon>
        <taxon>Herbaspirillum</taxon>
    </lineage>
</organism>
<protein>
    <recommendedName>
        <fullName evidence="4">Enoyl-CoA hydratase/isomerase-like protein</fullName>
    </recommendedName>
</protein>
<proteinExistence type="inferred from homology"/>
<dbReference type="InterPro" id="IPR029045">
    <property type="entry name" value="ClpP/crotonase-like_dom_sf"/>
</dbReference>
<dbReference type="Gene3D" id="1.10.12.10">
    <property type="entry name" value="Lyase 2-enoyl-coa Hydratase, Chain A, domain 2"/>
    <property type="match status" value="1"/>
</dbReference>
<evidence type="ECO:0008006" key="4">
    <source>
        <dbReference type="Google" id="ProtNLM"/>
    </source>
</evidence>
<evidence type="ECO:0000313" key="2">
    <source>
        <dbReference type="EMBL" id="MFL9880777.1"/>
    </source>
</evidence>
<gene>
    <name evidence="2" type="ORF">PQR63_20435</name>
</gene>
<keyword evidence="3" id="KW-1185">Reference proteome</keyword>
<comment type="similarity">
    <text evidence="1">Belongs to the enoyl-CoA hydratase/isomerase family.</text>
</comment>
<name>A0ABW8ZC93_9BURK</name>
<reference evidence="2 3" key="1">
    <citation type="journal article" date="2024" name="Chem. Sci.">
        <title>Discovery of megapolipeptins by genome mining of a Burkholderiales bacteria collection.</title>
        <authorList>
            <person name="Paulo B.S."/>
            <person name="Recchia M.J.J."/>
            <person name="Lee S."/>
            <person name="Fergusson C.H."/>
            <person name="Romanowski S.B."/>
            <person name="Hernandez A."/>
            <person name="Krull N."/>
            <person name="Liu D.Y."/>
            <person name="Cavanagh H."/>
            <person name="Bos A."/>
            <person name="Gray C.A."/>
            <person name="Murphy B.T."/>
            <person name="Linington R.G."/>
            <person name="Eustaquio A.S."/>
        </authorList>
    </citation>
    <scope>NUCLEOTIDE SEQUENCE [LARGE SCALE GENOMIC DNA]</scope>
    <source>
        <strain evidence="2 3">RL21-008-BIB-B</strain>
    </source>
</reference>
<sequence length="84" mass="9277">MRSINQSSAEAALQLAVTMANKIAACAPLSIKNTLVSAHLAINESEEKAFAQLPLQRATLYATEDFKEALMAEKERRVPKYRGR</sequence>
<dbReference type="EMBL" id="JAQQFR010000015">
    <property type="protein sequence ID" value="MFL9880777.1"/>
    <property type="molecule type" value="Genomic_DNA"/>
</dbReference>
<dbReference type="SUPFAM" id="SSF52096">
    <property type="entry name" value="ClpP/crotonase"/>
    <property type="match status" value="1"/>
</dbReference>